<dbReference type="OrthoDB" id="982263at2"/>
<evidence type="ECO:0000313" key="1">
    <source>
        <dbReference type="EMBL" id="AXG74021.1"/>
    </source>
</evidence>
<evidence type="ECO:0000313" key="2">
    <source>
        <dbReference type="Proteomes" id="UP000253951"/>
    </source>
</evidence>
<accession>A0A345HBR1</accession>
<proteinExistence type="predicted"/>
<keyword evidence="2" id="KW-1185">Reference proteome</keyword>
<dbReference type="KEGG" id="fat:DVK85_07090"/>
<protein>
    <submittedName>
        <fullName evidence="1">Uncharacterized protein</fullName>
    </submittedName>
</protein>
<dbReference type="EMBL" id="CP031188">
    <property type="protein sequence ID" value="AXG74021.1"/>
    <property type="molecule type" value="Genomic_DNA"/>
</dbReference>
<dbReference type="AlphaFoldDB" id="A0A345HBR1"/>
<dbReference type="RefSeq" id="WP_114677779.1">
    <property type="nucleotide sequence ID" value="NZ_CP031188.1"/>
</dbReference>
<dbReference type="Proteomes" id="UP000253951">
    <property type="component" value="Chromosome"/>
</dbReference>
<reference evidence="1 2" key="1">
    <citation type="submission" date="2018-07" db="EMBL/GenBank/DDBJ databases">
        <title>Complete genome sequence of Flavobacterium arcticum type strain SM1502T.</title>
        <authorList>
            <person name="Li Y."/>
            <person name="Li D.-D."/>
        </authorList>
    </citation>
    <scope>NUCLEOTIDE SEQUENCE [LARGE SCALE GENOMIC DNA]</scope>
    <source>
        <strain evidence="1 2">SM1502</strain>
    </source>
</reference>
<gene>
    <name evidence="1" type="ORF">DVK85_07090</name>
</gene>
<organism evidence="1 2">
    <name type="scientific">Flavobacterium arcticum</name>
    <dbReference type="NCBI Taxonomy" id="1784713"/>
    <lineage>
        <taxon>Bacteria</taxon>
        <taxon>Pseudomonadati</taxon>
        <taxon>Bacteroidota</taxon>
        <taxon>Flavobacteriia</taxon>
        <taxon>Flavobacteriales</taxon>
        <taxon>Flavobacteriaceae</taxon>
        <taxon>Flavobacterium</taxon>
    </lineage>
</organism>
<sequence length="151" mass="17692">MDTQKAISDIFGIFHDGGVEDFKGDSNKIVLKINCLYLAERIHEDFELFYLELETVEKLEMECWTSTEEDNVILTSWEDIFAGDIEISSSKVEDNEVIVYMYQRDPQLNYVVGELHVKAKKAKVFQHDMQEVNFKFLDKIRNSYWDSFGKA</sequence>
<name>A0A345HBR1_9FLAO</name>